<evidence type="ECO:0000256" key="3">
    <source>
        <dbReference type="ARBA" id="ARBA00022723"/>
    </source>
</evidence>
<keyword evidence="2 8" id="KW-0349">Heme</keyword>
<keyword evidence="3 8" id="KW-0479">Metal-binding</keyword>
<evidence type="ECO:0000313" key="12">
    <source>
        <dbReference type="Proteomes" id="UP000659698"/>
    </source>
</evidence>
<evidence type="ECO:0000256" key="4">
    <source>
        <dbReference type="ARBA" id="ARBA00022729"/>
    </source>
</evidence>
<proteinExistence type="predicted"/>
<protein>
    <submittedName>
        <fullName evidence="11">Cytochrome-c peroxidase</fullName>
    </submittedName>
</protein>
<feature type="domain" description="Cytochrome c" evidence="10">
    <location>
        <begin position="55"/>
        <end position="183"/>
    </location>
</feature>
<evidence type="ECO:0000256" key="9">
    <source>
        <dbReference type="SAM" id="SignalP"/>
    </source>
</evidence>
<keyword evidence="7 8" id="KW-0408">Iron</keyword>
<feature type="domain" description="Cytochrome c" evidence="10">
    <location>
        <begin position="209"/>
        <end position="333"/>
    </location>
</feature>
<sequence length="348" mass="38061">MSSFRLGRRYVLLCAALGIAACGSEQDITPAESPSFPAGFPEPIYSYRNNPVTEEGFELGRALFYDPILSKDGSVSCGSCHRQEAAFADPGSPVTQGVGGKEGSRNTPALANLRWSRAFFWDGGGNHLELVPLAPITNPLEMGENLSSVIRKLNRDPEYVQAFRKAFQHRDTVNSQQLFRALAQFMGELVSAGSPYDQFQNGKAEALTPEQKKGLVVFKGKCGTCHQPGLFTDHSFRNNGLDADTPQDTGRHLVTESPTDVGRFKVPSLRNVALTSPYMHDGRFGTLQQVLEHYDTGVRRSATLDPALDGPTPGIQLSQAEKRQLLAFLQSLTDQSFIGNKRFAAPRP</sequence>
<keyword evidence="6" id="KW-0560">Oxidoreductase</keyword>
<evidence type="ECO:0000259" key="10">
    <source>
        <dbReference type="PROSITE" id="PS51007"/>
    </source>
</evidence>
<dbReference type="SUPFAM" id="SSF46626">
    <property type="entry name" value="Cytochrome c"/>
    <property type="match status" value="2"/>
</dbReference>
<feature type="chain" id="PRO_5045361214" evidence="9">
    <location>
        <begin position="21"/>
        <end position="348"/>
    </location>
</feature>
<evidence type="ECO:0000256" key="7">
    <source>
        <dbReference type="ARBA" id="ARBA00023004"/>
    </source>
</evidence>
<dbReference type="Gene3D" id="1.10.760.10">
    <property type="entry name" value="Cytochrome c-like domain"/>
    <property type="match status" value="2"/>
</dbReference>
<dbReference type="PANTHER" id="PTHR30600">
    <property type="entry name" value="CYTOCHROME C PEROXIDASE-RELATED"/>
    <property type="match status" value="1"/>
</dbReference>
<evidence type="ECO:0000313" key="11">
    <source>
        <dbReference type="EMBL" id="MBC3538351.1"/>
    </source>
</evidence>
<reference evidence="11 12" key="1">
    <citation type="journal article" date="2019" name="Int. J. Syst. Evol. Microbiol.">
        <title>Rufibacter sediminis sp. nov., isolated from freshwater lake sediment.</title>
        <authorList>
            <person name="Qu J.H."/>
            <person name="Zhang L.J."/>
            <person name="Fu Y.H."/>
            <person name="Li H.F."/>
        </authorList>
    </citation>
    <scope>NUCLEOTIDE SEQUENCE [LARGE SCALE GENOMIC DNA]</scope>
    <source>
        <strain evidence="11 12">H-1</strain>
    </source>
</reference>
<name>A0ABR6VMC0_9BACT</name>
<dbReference type="Pfam" id="PF03150">
    <property type="entry name" value="CCP_MauG"/>
    <property type="match status" value="1"/>
</dbReference>
<feature type="signal peptide" evidence="9">
    <location>
        <begin position="1"/>
        <end position="20"/>
    </location>
</feature>
<comment type="caution">
    <text evidence="11">The sequence shown here is derived from an EMBL/GenBank/DDBJ whole genome shotgun (WGS) entry which is preliminary data.</text>
</comment>
<dbReference type="RefSeq" id="WP_186631816.1">
    <property type="nucleotide sequence ID" value="NZ_JACOAF010000003.1"/>
</dbReference>
<dbReference type="InterPro" id="IPR051395">
    <property type="entry name" value="Cytochrome_c_Peroxidase/MauG"/>
</dbReference>
<organism evidence="11 12">
    <name type="scientific">Rufibacter sediminis</name>
    <dbReference type="NCBI Taxonomy" id="2762756"/>
    <lineage>
        <taxon>Bacteria</taxon>
        <taxon>Pseudomonadati</taxon>
        <taxon>Bacteroidota</taxon>
        <taxon>Cytophagia</taxon>
        <taxon>Cytophagales</taxon>
        <taxon>Hymenobacteraceae</taxon>
        <taxon>Rufibacter</taxon>
    </lineage>
</organism>
<evidence type="ECO:0000256" key="6">
    <source>
        <dbReference type="ARBA" id="ARBA00023002"/>
    </source>
</evidence>
<dbReference type="Proteomes" id="UP000659698">
    <property type="component" value="Unassembled WGS sequence"/>
</dbReference>
<evidence type="ECO:0000256" key="8">
    <source>
        <dbReference type="PROSITE-ProRule" id="PRU00433"/>
    </source>
</evidence>
<dbReference type="PROSITE" id="PS51007">
    <property type="entry name" value="CYTC"/>
    <property type="match status" value="2"/>
</dbReference>
<dbReference type="PIRSF" id="PIRSF000294">
    <property type="entry name" value="Cytochrome-c_peroxidase"/>
    <property type="match status" value="1"/>
</dbReference>
<evidence type="ECO:0000256" key="5">
    <source>
        <dbReference type="ARBA" id="ARBA00022764"/>
    </source>
</evidence>
<dbReference type="InterPro" id="IPR036909">
    <property type="entry name" value="Cyt_c-like_dom_sf"/>
</dbReference>
<comment type="subcellular location">
    <subcellularLocation>
        <location evidence="1">Periplasm</location>
    </subcellularLocation>
</comment>
<accession>A0ABR6VMC0</accession>
<dbReference type="InterPro" id="IPR009056">
    <property type="entry name" value="Cyt_c-like_dom"/>
</dbReference>
<gene>
    <name evidence="11" type="ORF">H7U12_01580</name>
</gene>
<dbReference type="EMBL" id="JACOAF010000003">
    <property type="protein sequence ID" value="MBC3538351.1"/>
    <property type="molecule type" value="Genomic_DNA"/>
</dbReference>
<keyword evidence="12" id="KW-1185">Reference proteome</keyword>
<dbReference type="InterPro" id="IPR026259">
    <property type="entry name" value="MauG/Cytc_peroxidase"/>
</dbReference>
<evidence type="ECO:0000256" key="1">
    <source>
        <dbReference type="ARBA" id="ARBA00004418"/>
    </source>
</evidence>
<dbReference type="InterPro" id="IPR004852">
    <property type="entry name" value="Di-haem_cyt_c_peroxidsae"/>
</dbReference>
<keyword evidence="5" id="KW-0574">Periplasm</keyword>
<dbReference type="PROSITE" id="PS51257">
    <property type="entry name" value="PROKAR_LIPOPROTEIN"/>
    <property type="match status" value="1"/>
</dbReference>
<evidence type="ECO:0000256" key="2">
    <source>
        <dbReference type="ARBA" id="ARBA00022617"/>
    </source>
</evidence>
<dbReference type="GO" id="GO:0004601">
    <property type="term" value="F:peroxidase activity"/>
    <property type="evidence" value="ECO:0007669"/>
    <property type="project" value="UniProtKB-KW"/>
</dbReference>
<keyword evidence="4 9" id="KW-0732">Signal</keyword>
<keyword evidence="11" id="KW-0575">Peroxidase</keyword>